<evidence type="ECO:0000313" key="13">
    <source>
        <dbReference type="Proteomes" id="UP001209076"/>
    </source>
</evidence>
<dbReference type="Gene3D" id="1.20.1050.90">
    <property type="entry name" value="RecF/RecN/SMC, N-terminal domain"/>
    <property type="match status" value="1"/>
</dbReference>
<evidence type="ECO:0000256" key="10">
    <source>
        <dbReference type="RuleBase" id="RU000578"/>
    </source>
</evidence>
<dbReference type="EMBL" id="JAOEGN010000001">
    <property type="protein sequence ID" value="MCU0104204.1"/>
    <property type="molecule type" value="Genomic_DNA"/>
</dbReference>
<dbReference type="PROSITE" id="PS00618">
    <property type="entry name" value="RECF_2"/>
    <property type="match status" value="1"/>
</dbReference>
<dbReference type="PANTHER" id="PTHR32182:SF0">
    <property type="entry name" value="DNA REPLICATION AND REPAIR PROTEIN RECF"/>
    <property type="match status" value="1"/>
</dbReference>
<evidence type="ECO:0000256" key="6">
    <source>
        <dbReference type="ARBA" id="ARBA00022741"/>
    </source>
</evidence>
<evidence type="ECO:0000256" key="8">
    <source>
        <dbReference type="ARBA" id="ARBA00023125"/>
    </source>
</evidence>
<keyword evidence="9 10" id="KW-0742">SOS response</keyword>
<keyword evidence="4 9" id="KW-0963">Cytoplasm</keyword>
<proteinExistence type="inferred from homology"/>
<evidence type="ECO:0000256" key="3">
    <source>
        <dbReference type="ARBA" id="ARBA00020170"/>
    </source>
</evidence>
<evidence type="ECO:0000259" key="11">
    <source>
        <dbReference type="Pfam" id="PF02463"/>
    </source>
</evidence>
<evidence type="ECO:0000256" key="2">
    <source>
        <dbReference type="ARBA" id="ARBA00008016"/>
    </source>
</evidence>
<dbReference type="PANTHER" id="PTHR32182">
    <property type="entry name" value="DNA REPLICATION AND REPAIR PROTEIN RECF"/>
    <property type="match status" value="1"/>
</dbReference>
<accession>A0ABT2PTC5</accession>
<keyword evidence="7 9" id="KW-0067">ATP-binding</keyword>
<gene>
    <name evidence="9 12" type="primary">recF</name>
    <name evidence="12" type="ORF">N7603_00820</name>
</gene>
<dbReference type="InterPro" id="IPR001238">
    <property type="entry name" value="DNA-binding_RecF"/>
</dbReference>
<comment type="subcellular location">
    <subcellularLocation>
        <location evidence="1 9 10">Cytoplasm</location>
    </subcellularLocation>
</comment>
<evidence type="ECO:0000313" key="12">
    <source>
        <dbReference type="EMBL" id="MCU0104204.1"/>
    </source>
</evidence>
<dbReference type="InterPro" id="IPR027417">
    <property type="entry name" value="P-loop_NTPase"/>
</dbReference>
<dbReference type="Gene3D" id="3.40.50.300">
    <property type="entry name" value="P-loop containing nucleotide triphosphate hydrolases"/>
    <property type="match status" value="1"/>
</dbReference>
<dbReference type="InterPro" id="IPR003395">
    <property type="entry name" value="RecF/RecN/SMC_N"/>
</dbReference>
<keyword evidence="8 9" id="KW-0238">DNA-binding</keyword>
<evidence type="ECO:0000256" key="5">
    <source>
        <dbReference type="ARBA" id="ARBA00022705"/>
    </source>
</evidence>
<dbReference type="InterPro" id="IPR018078">
    <property type="entry name" value="DNA-binding_RecF_CS"/>
</dbReference>
<evidence type="ECO:0000256" key="9">
    <source>
        <dbReference type="HAMAP-Rule" id="MF_00365"/>
    </source>
</evidence>
<dbReference type="SUPFAM" id="SSF52540">
    <property type="entry name" value="P-loop containing nucleoside triphosphate hydrolases"/>
    <property type="match status" value="1"/>
</dbReference>
<sequence>MIKEIRLKQFRNHSSLHLKIHKKRIFIFGNNGLGKTSILEAIYFASLTKSHRTSDDKALIQKNAPYAKVDITTDAHHYQVVISDTGTKAFIDKVQVLKMSDYINGYRVIMFAPEDLDLIKGQPSNRRQFLDIEMSQIHKPYMLNLSKYKQILKQRNALMKNLGVNDDLTFFKIITDQLSIVADEIILKRQTFIQKLNQAFKTRFKTFNEVDEVGVKYEPNVALNNLKQVLYDKKDKDILTQTTNYGPHRDELSFEFNQQEAKTYASQGQQRLMVIALKLALLDIYDSKEIETIILLDDVLSELDSDKQQKLLNHLPEQYQTFISGVEPIEIQDIEQIHLTKES</sequence>
<feature type="domain" description="RecF/RecN/SMC N-terminal" evidence="11">
    <location>
        <begin position="1"/>
        <end position="327"/>
    </location>
</feature>
<keyword evidence="9 10" id="KW-0234">DNA repair</keyword>
<dbReference type="Proteomes" id="UP001209076">
    <property type="component" value="Unassembled WGS sequence"/>
</dbReference>
<reference evidence="13" key="1">
    <citation type="submission" date="2023-07" db="EMBL/GenBank/DDBJ databases">
        <title>Novel Mycoplasma species identified in domestic and wild animals.</title>
        <authorList>
            <person name="Volokhov D.V."/>
            <person name="Furtak V.A."/>
            <person name="Zagorodnyaya T.A."/>
        </authorList>
    </citation>
    <scope>NUCLEOTIDE SEQUENCE [LARGE SCALE GENOMIC DNA]</scope>
    <source>
        <strain evidence="13">92-19</strain>
    </source>
</reference>
<keyword evidence="13" id="KW-1185">Reference proteome</keyword>
<keyword evidence="5 9" id="KW-0235">DNA replication</keyword>
<comment type="caution">
    <text evidence="12">The sequence shown here is derived from an EMBL/GenBank/DDBJ whole genome shotgun (WGS) entry which is preliminary data.</text>
</comment>
<feature type="binding site" evidence="9">
    <location>
        <begin position="29"/>
        <end position="36"/>
    </location>
    <ligand>
        <name>ATP</name>
        <dbReference type="ChEBI" id="CHEBI:30616"/>
    </ligand>
</feature>
<comment type="function">
    <text evidence="9 10">The RecF protein is involved in DNA metabolism; it is required for DNA replication and normal SOS inducibility. RecF binds preferentially to single-stranded, linear DNA. It also seems to bind ATP.</text>
</comment>
<protein>
    <recommendedName>
        <fullName evidence="3 9">DNA replication and repair protein RecF</fullName>
    </recommendedName>
</protein>
<comment type="similarity">
    <text evidence="2 9 10">Belongs to the RecF family.</text>
</comment>
<evidence type="ECO:0000256" key="1">
    <source>
        <dbReference type="ARBA" id="ARBA00004496"/>
    </source>
</evidence>
<dbReference type="InterPro" id="IPR042174">
    <property type="entry name" value="RecF_2"/>
</dbReference>
<dbReference type="Pfam" id="PF02463">
    <property type="entry name" value="SMC_N"/>
    <property type="match status" value="1"/>
</dbReference>
<keyword evidence="9 10" id="KW-0227">DNA damage</keyword>
<dbReference type="NCBIfam" id="TIGR00611">
    <property type="entry name" value="recf"/>
    <property type="match status" value="1"/>
</dbReference>
<dbReference type="RefSeq" id="WP_262095419.1">
    <property type="nucleotide sequence ID" value="NZ_JAOEGN010000001.1"/>
</dbReference>
<dbReference type="HAMAP" id="MF_00365">
    <property type="entry name" value="RecF"/>
    <property type="match status" value="1"/>
</dbReference>
<keyword evidence="6 9" id="KW-0547">Nucleotide-binding</keyword>
<evidence type="ECO:0000256" key="7">
    <source>
        <dbReference type="ARBA" id="ARBA00022840"/>
    </source>
</evidence>
<organism evidence="12 13">
    <name type="scientific">Paracholeplasma vituli</name>
    <dbReference type="NCBI Taxonomy" id="69473"/>
    <lineage>
        <taxon>Bacteria</taxon>
        <taxon>Bacillati</taxon>
        <taxon>Mycoplasmatota</taxon>
        <taxon>Mollicutes</taxon>
        <taxon>Acholeplasmatales</taxon>
        <taxon>Acholeplasmataceae</taxon>
        <taxon>Paracholeplasma</taxon>
    </lineage>
</organism>
<name>A0ABT2PTC5_9MOLU</name>
<evidence type="ECO:0000256" key="4">
    <source>
        <dbReference type="ARBA" id="ARBA00022490"/>
    </source>
</evidence>